<dbReference type="Proteomes" id="UP000029999">
    <property type="component" value="Unassembled WGS sequence"/>
</dbReference>
<protein>
    <recommendedName>
        <fullName evidence="3">HEPN domain-containing protein</fullName>
    </recommendedName>
</protein>
<organism evidence="1 2">
    <name type="scientific">Methylophaga thiooxydans</name>
    <dbReference type="NCBI Taxonomy" id="392484"/>
    <lineage>
        <taxon>Bacteria</taxon>
        <taxon>Pseudomonadati</taxon>
        <taxon>Pseudomonadota</taxon>
        <taxon>Gammaproteobacteria</taxon>
        <taxon>Thiotrichales</taxon>
        <taxon>Piscirickettsiaceae</taxon>
        <taxon>Methylophaga</taxon>
    </lineage>
</organism>
<reference evidence="1 2" key="1">
    <citation type="submission" date="2014-09" db="EMBL/GenBank/DDBJ databases">
        <authorList>
            <person name="Grob C."/>
            <person name="Taubert M."/>
            <person name="Howat A.M."/>
            <person name="Burns O.J."/>
            <person name="Dixon J.L."/>
            <person name="Chen Y."/>
            <person name="Murrell J.C."/>
        </authorList>
    </citation>
    <scope>NUCLEOTIDE SEQUENCE [LARGE SCALE GENOMIC DNA]</scope>
    <source>
        <strain evidence="1">L4</strain>
    </source>
</reference>
<evidence type="ECO:0000313" key="2">
    <source>
        <dbReference type="Proteomes" id="UP000029999"/>
    </source>
</evidence>
<sequence>MKTFRDMEIAHSESSEMIDRAPDLHIAFAAACYYYNKVINELRLSNINDYPDDLESYYIEVLEQAGELSSCAYEASKHVKDSF</sequence>
<dbReference type="EMBL" id="JRQD01000001">
    <property type="protein sequence ID" value="KGM08122.1"/>
    <property type="molecule type" value="Genomic_DNA"/>
</dbReference>
<evidence type="ECO:0000313" key="1">
    <source>
        <dbReference type="EMBL" id="KGM08122.1"/>
    </source>
</evidence>
<proteinExistence type="predicted"/>
<name>A0A0A0BKD0_9GAMM</name>
<dbReference type="AlphaFoldDB" id="A0A0A0BKD0"/>
<accession>A0A0A0BKD0</accession>
<comment type="caution">
    <text evidence="1">The sequence shown here is derived from an EMBL/GenBank/DDBJ whole genome shotgun (WGS) entry which is preliminary data.</text>
</comment>
<gene>
    <name evidence="1" type="ORF">LP43_0545</name>
</gene>
<evidence type="ECO:0008006" key="3">
    <source>
        <dbReference type="Google" id="ProtNLM"/>
    </source>
</evidence>